<keyword evidence="2" id="KW-0472">Membrane</keyword>
<evidence type="ECO:0000313" key="4">
    <source>
        <dbReference type="Proteomes" id="UP001529510"/>
    </source>
</evidence>
<gene>
    <name evidence="3" type="ORF">M9458_037274</name>
</gene>
<keyword evidence="4" id="KW-1185">Reference proteome</keyword>
<evidence type="ECO:0000313" key="3">
    <source>
        <dbReference type="EMBL" id="KAL0169052.1"/>
    </source>
</evidence>
<protein>
    <submittedName>
        <fullName evidence="3">Uncharacterized protein</fullName>
    </submittedName>
</protein>
<organism evidence="3 4">
    <name type="scientific">Cirrhinus mrigala</name>
    <name type="common">Mrigala</name>
    <dbReference type="NCBI Taxonomy" id="683832"/>
    <lineage>
        <taxon>Eukaryota</taxon>
        <taxon>Metazoa</taxon>
        <taxon>Chordata</taxon>
        <taxon>Craniata</taxon>
        <taxon>Vertebrata</taxon>
        <taxon>Euteleostomi</taxon>
        <taxon>Actinopterygii</taxon>
        <taxon>Neopterygii</taxon>
        <taxon>Teleostei</taxon>
        <taxon>Ostariophysi</taxon>
        <taxon>Cypriniformes</taxon>
        <taxon>Cyprinidae</taxon>
        <taxon>Labeoninae</taxon>
        <taxon>Labeonini</taxon>
        <taxon>Cirrhinus</taxon>
    </lineage>
</organism>
<reference evidence="3 4" key="1">
    <citation type="submission" date="2024-05" db="EMBL/GenBank/DDBJ databases">
        <title>Genome sequencing and assembly of Indian major carp, Cirrhinus mrigala (Hamilton, 1822).</title>
        <authorList>
            <person name="Mohindra V."/>
            <person name="Chowdhury L.M."/>
            <person name="Lal K."/>
            <person name="Jena J.K."/>
        </authorList>
    </citation>
    <scope>NUCLEOTIDE SEQUENCE [LARGE SCALE GENOMIC DNA]</scope>
    <source>
        <strain evidence="3">CM1030</strain>
        <tissue evidence="3">Blood</tissue>
    </source>
</reference>
<feature type="non-terminal residue" evidence="3">
    <location>
        <position position="1"/>
    </location>
</feature>
<sequence>VQDSTSARRPSGSTMAPSSLLSAVARQSTDSTGLPRPSGSALGCRHPSCASGLLWLHQAPPSLGSTLVLGCSSSTAASWSSALPPPWLLPLSVLPWVAIMAVAWVPPGSSCSKSLLFPSGLPWSLLSSPWVLLFPLWLLPLSSLPRTHPPVRHPPPECPSSYVRTLD</sequence>
<keyword evidence="2" id="KW-0812">Transmembrane</keyword>
<proteinExistence type="predicted"/>
<feature type="non-terminal residue" evidence="3">
    <location>
        <position position="167"/>
    </location>
</feature>
<feature type="compositionally biased region" description="Polar residues" evidence="1">
    <location>
        <begin position="1"/>
        <end position="32"/>
    </location>
</feature>
<dbReference type="EMBL" id="JAMKFB020000018">
    <property type="protein sequence ID" value="KAL0169052.1"/>
    <property type="molecule type" value="Genomic_DNA"/>
</dbReference>
<keyword evidence="2" id="KW-1133">Transmembrane helix</keyword>
<feature type="transmembrane region" description="Helical" evidence="2">
    <location>
        <begin position="125"/>
        <end position="144"/>
    </location>
</feature>
<evidence type="ECO:0000256" key="1">
    <source>
        <dbReference type="SAM" id="MobiDB-lite"/>
    </source>
</evidence>
<dbReference type="Proteomes" id="UP001529510">
    <property type="component" value="Unassembled WGS sequence"/>
</dbReference>
<feature type="region of interest" description="Disordered" evidence="1">
    <location>
        <begin position="148"/>
        <end position="167"/>
    </location>
</feature>
<comment type="caution">
    <text evidence="3">The sequence shown here is derived from an EMBL/GenBank/DDBJ whole genome shotgun (WGS) entry which is preliminary data.</text>
</comment>
<accession>A0ABD0P4P3</accession>
<name>A0ABD0P4P3_CIRMR</name>
<evidence type="ECO:0000256" key="2">
    <source>
        <dbReference type="SAM" id="Phobius"/>
    </source>
</evidence>
<feature type="transmembrane region" description="Helical" evidence="2">
    <location>
        <begin position="87"/>
        <end position="105"/>
    </location>
</feature>
<dbReference type="AlphaFoldDB" id="A0ABD0P4P3"/>
<feature type="region of interest" description="Disordered" evidence="1">
    <location>
        <begin position="1"/>
        <end position="40"/>
    </location>
</feature>